<comment type="caution">
    <text evidence="2">The sequence shown here is derived from an EMBL/GenBank/DDBJ whole genome shotgun (WGS) entry which is preliminary data.</text>
</comment>
<keyword evidence="3" id="KW-1185">Reference proteome</keyword>
<keyword evidence="1" id="KW-0472">Membrane</keyword>
<dbReference type="AlphaFoldDB" id="A0A7X6I927"/>
<name>A0A7X6I927_9BURK</name>
<feature type="transmembrane region" description="Helical" evidence="1">
    <location>
        <begin position="69"/>
        <end position="86"/>
    </location>
</feature>
<feature type="transmembrane region" description="Helical" evidence="1">
    <location>
        <begin position="6"/>
        <end position="32"/>
    </location>
</feature>
<evidence type="ECO:0000313" key="3">
    <source>
        <dbReference type="Proteomes" id="UP000521868"/>
    </source>
</evidence>
<protein>
    <submittedName>
        <fullName evidence="2">Uncharacterized protein</fullName>
    </submittedName>
</protein>
<gene>
    <name evidence="2" type="ORF">RAMLITH_24290</name>
</gene>
<dbReference type="Proteomes" id="UP000521868">
    <property type="component" value="Unassembled WGS sequence"/>
</dbReference>
<keyword evidence="1" id="KW-0812">Transmembrane</keyword>
<dbReference type="EMBL" id="VTOX01000013">
    <property type="protein sequence ID" value="NKE68935.1"/>
    <property type="molecule type" value="Genomic_DNA"/>
</dbReference>
<feature type="transmembrane region" description="Helical" evidence="1">
    <location>
        <begin position="39"/>
        <end position="63"/>
    </location>
</feature>
<dbReference type="RefSeq" id="WP_168110060.1">
    <property type="nucleotide sequence ID" value="NZ_VTOX01000013.1"/>
</dbReference>
<keyword evidence="1" id="KW-1133">Transmembrane helix</keyword>
<accession>A0A7X6I927</accession>
<organism evidence="2 3">
    <name type="scientific">Ramlibacter lithotrophicus</name>
    <dbReference type="NCBI Taxonomy" id="2606681"/>
    <lineage>
        <taxon>Bacteria</taxon>
        <taxon>Pseudomonadati</taxon>
        <taxon>Pseudomonadota</taxon>
        <taxon>Betaproteobacteria</taxon>
        <taxon>Burkholderiales</taxon>
        <taxon>Comamonadaceae</taxon>
        <taxon>Ramlibacter</taxon>
    </lineage>
</organism>
<evidence type="ECO:0000313" key="2">
    <source>
        <dbReference type="EMBL" id="NKE68935.1"/>
    </source>
</evidence>
<sequence>MGPIDALLHLLSFAAPAFALAALLVLAGPFLLRRPRRPLAWWVQLALNAAVGVAVLALGLWYFGVDGKMATYAALVCAAAATQWAGSGGWRT</sequence>
<reference evidence="2 3" key="1">
    <citation type="journal article" date="2020" name="Nature">
        <title>Bacterial chemolithoautotrophy via manganese oxidation.</title>
        <authorList>
            <person name="Yu H."/>
            <person name="Leadbetter J.R."/>
        </authorList>
    </citation>
    <scope>NUCLEOTIDE SEQUENCE [LARGE SCALE GENOMIC DNA]</scope>
    <source>
        <strain evidence="2 3">RBP-1</strain>
    </source>
</reference>
<evidence type="ECO:0000256" key="1">
    <source>
        <dbReference type="SAM" id="Phobius"/>
    </source>
</evidence>
<proteinExistence type="predicted"/>